<feature type="region of interest" description="Disordered" evidence="1">
    <location>
        <begin position="1"/>
        <end position="42"/>
    </location>
</feature>
<feature type="compositionally biased region" description="Low complexity" evidence="1">
    <location>
        <begin position="1"/>
        <end position="13"/>
    </location>
</feature>
<accession>K0R0G6</accession>
<evidence type="ECO:0000256" key="1">
    <source>
        <dbReference type="SAM" id="MobiDB-lite"/>
    </source>
</evidence>
<dbReference type="Proteomes" id="UP000266841">
    <property type="component" value="Unassembled WGS sequence"/>
</dbReference>
<proteinExistence type="predicted"/>
<gene>
    <name evidence="2" type="ORF">THAOC_37279</name>
</gene>
<evidence type="ECO:0000313" key="2">
    <source>
        <dbReference type="EMBL" id="EJK44204.1"/>
    </source>
</evidence>
<dbReference type="AlphaFoldDB" id="K0R0G6"/>
<name>K0R0G6_THAOC</name>
<protein>
    <submittedName>
        <fullName evidence="2">Uncharacterized protein</fullName>
    </submittedName>
</protein>
<evidence type="ECO:0000313" key="3">
    <source>
        <dbReference type="Proteomes" id="UP000266841"/>
    </source>
</evidence>
<feature type="non-terminal residue" evidence="2">
    <location>
        <position position="1"/>
    </location>
</feature>
<comment type="caution">
    <text evidence="2">The sequence shown here is derived from an EMBL/GenBank/DDBJ whole genome shotgun (WGS) entry which is preliminary data.</text>
</comment>
<sequence>GATWIDDGSAAEDGAADDLGPEVREDSIDDDESEEEEGELVLVMPAITTRDMASDSEPGGTLLVSFEGANEAKLVRR</sequence>
<keyword evidence="3" id="KW-1185">Reference proteome</keyword>
<reference evidence="2 3" key="1">
    <citation type="journal article" date="2012" name="Genome Biol.">
        <title>Genome and low-iron response of an oceanic diatom adapted to chronic iron limitation.</title>
        <authorList>
            <person name="Lommer M."/>
            <person name="Specht M."/>
            <person name="Roy A.S."/>
            <person name="Kraemer L."/>
            <person name="Andreson R."/>
            <person name="Gutowska M.A."/>
            <person name="Wolf J."/>
            <person name="Bergner S.V."/>
            <person name="Schilhabel M.B."/>
            <person name="Klostermeier U.C."/>
            <person name="Beiko R.G."/>
            <person name="Rosenstiel P."/>
            <person name="Hippler M."/>
            <person name="Laroche J."/>
        </authorList>
    </citation>
    <scope>NUCLEOTIDE SEQUENCE [LARGE SCALE GENOMIC DNA]</scope>
    <source>
        <strain evidence="2 3">CCMP1005</strain>
    </source>
</reference>
<dbReference type="EMBL" id="AGNL01050035">
    <property type="protein sequence ID" value="EJK44204.1"/>
    <property type="molecule type" value="Genomic_DNA"/>
</dbReference>
<organism evidence="2 3">
    <name type="scientific">Thalassiosira oceanica</name>
    <name type="common">Marine diatom</name>
    <dbReference type="NCBI Taxonomy" id="159749"/>
    <lineage>
        <taxon>Eukaryota</taxon>
        <taxon>Sar</taxon>
        <taxon>Stramenopiles</taxon>
        <taxon>Ochrophyta</taxon>
        <taxon>Bacillariophyta</taxon>
        <taxon>Coscinodiscophyceae</taxon>
        <taxon>Thalassiosirophycidae</taxon>
        <taxon>Thalassiosirales</taxon>
        <taxon>Thalassiosiraceae</taxon>
        <taxon>Thalassiosira</taxon>
    </lineage>
</organism>
<feature type="compositionally biased region" description="Acidic residues" evidence="1">
    <location>
        <begin position="27"/>
        <end position="39"/>
    </location>
</feature>